<dbReference type="GO" id="GO:0009267">
    <property type="term" value="P:cellular response to starvation"/>
    <property type="evidence" value="ECO:0007669"/>
    <property type="project" value="Ensembl"/>
</dbReference>
<comment type="subcellular location">
    <subcellularLocation>
        <location evidence="1">Cytoplasmic vesicle membrane</location>
    </subcellularLocation>
</comment>
<keyword evidence="2" id="KW-0963">Cytoplasm</keyword>
<feature type="compositionally biased region" description="Low complexity" evidence="8">
    <location>
        <begin position="75"/>
        <end position="101"/>
    </location>
</feature>
<evidence type="ECO:0000313" key="9">
    <source>
        <dbReference type="Ensembl" id="ENSCPBP00000040141.1"/>
    </source>
</evidence>
<dbReference type="GO" id="GO:0034314">
    <property type="term" value="P:Arp2/3 complex-mediated actin nucleation"/>
    <property type="evidence" value="ECO:0007669"/>
    <property type="project" value="TreeGrafter"/>
</dbReference>
<keyword evidence="10" id="KW-1185">Reference proteome</keyword>
<dbReference type="Proteomes" id="UP000694380">
    <property type="component" value="Unplaced"/>
</dbReference>
<dbReference type="Ensembl" id="ENSCPBT00000047029.1">
    <property type="protein sequence ID" value="ENSCPBP00000040141.1"/>
    <property type="gene ID" value="ENSCPBG00000027602.1"/>
</dbReference>
<dbReference type="AlphaFoldDB" id="A0A8C3IYX4"/>
<keyword evidence="6" id="KW-0968">Cytoplasmic vesicle</keyword>
<feature type="compositionally biased region" description="Polar residues" evidence="8">
    <location>
        <begin position="799"/>
        <end position="811"/>
    </location>
</feature>
<dbReference type="GO" id="GO:0072332">
    <property type="term" value="P:intrinsic apoptotic signaling pathway by p53 class mediator"/>
    <property type="evidence" value="ECO:0007669"/>
    <property type="project" value="TreeGrafter"/>
</dbReference>
<feature type="region of interest" description="Disordered" evidence="8">
    <location>
        <begin position="698"/>
        <end position="738"/>
    </location>
</feature>
<feature type="region of interest" description="Disordered" evidence="8">
    <location>
        <begin position="916"/>
        <end position="937"/>
    </location>
</feature>
<dbReference type="PROSITE" id="PS51082">
    <property type="entry name" value="WH2"/>
    <property type="match status" value="1"/>
</dbReference>
<feature type="region of interest" description="Disordered" evidence="8">
    <location>
        <begin position="614"/>
        <end position="639"/>
    </location>
</feature>
<dbReference type="PANTHER" id="PTHR23330">
    <property type="entry name" value="P300 TRANSCRIPTIONAL COFACTOR JMY-RELATED"/>
    <property type="match status" value="1"/>
</dbReference>
<dbReference type="GO" id="GO:0071933">
    <property type="term" value="F:Arp2/3 complex binding"/>
    <property type="evidence" value="ECO:0007669"/>
    <property type="project" value="TreeGrafter"/>
</dbReference>
<dbReference type="GO" id="GO:0005634">
    <property type="term" value="C:nucleus"/>
    <property type="evidence" value="ECO:0007669"/>
    <property type="project" value="TreeGrafter"/>
</dbReference>
<dbReference type="InterPro" id="IPR003124">
    <property type="entry name" value="WH2_dom"/>
</dbReference>
<evidence type="ECO:0000256" key="4">
    <source>
        <dbReference type="ARBA" id="ARBA00023136"/>
    </source>
</evidence>
<feature type="coiled-coil region" evidence="7">
    <location>
        <begin position="550"/>
        <end position="584"/>
    </location>
</feature>
<feature type="region of interest" description="Disordered" evidence="8">
    <location>
        <begin position="50"/>
        <end position="107"/>
    </location>
</feature>
<sequence>MSAFALEETLEADWVAVRPHAFLEREKHKFAFIVAWNEIEGKFAITCHNRTAQRQRSGSRELRRGSPGGQEHRALAQAGAPAARRTPACGADSSPARSSSHPRADSLLRSTEKGAAAGAEAILKSPLRTKASPVRRPPRSTEAAVPSPAGAAEEIEVLELVKDEPATPLLLLPGPVQQGAEPAADADSSGEECSWAGLFSFQDLRAVHQQLCSVNSELEPCLPVFPEEPSGMWTVLFGAPQLSEQEMDALCYQLQVYLGHSLDTCGWKILSQVLFTETDDPEEYYESLSELRQKGYEEVLQRARKRIQELLEKHKNTESMVELLELYQMEDEAYSSLAEATTELYQYLLQPFRDMRELAMLRRQQIKISIENDYLGPRRIESLQKEDADWQRKAHMAVLSIQDLTVKYFEITAKAQKAVYDRMRADQKRFGKAAWAAAVERMEKLQYAVSKETLQLMRAKEICLEQKKHALKEEMQSLQGGTEAIAHLDQLEADYYDLQLQLYEVQFEILKYEELLLTAQLESIKRLVSEKRDEVVYYDTYESMEAMLEKEDMATSVHLQREELQKLQQKIRQLEARRGRISAKKAYLRNKKEICIAKHNEKFQQRHQSEEKYRMHHTVQLKQEQLQDEEERKSSWVSQERQKTLDRLRTFKQRYPGQVILKSTRLRLAHARSSSTPSSVPCVDQPQSLPVTTQIQKKTEEVESGKVIQPFQTQEPRSLEQLEDSSLPPNGITSELSHHATPPILASNELQPDTVTVVPHPPPLPPPPPPPPLPIKEDSTDSLEKSDSPVKQESEDTGIPQSTTVPSAHLFDSSQLVSAKKKLKKTDLEGLQRRRVSSPMDEVLASLKRGSFHLRKVEQRNLPPFPDEDDSNNILAQIRKGVKLKKVQKDVLRESFTILPDTDPLTRSIHEALRRIKEASPESEDEEESLTCTDWEN</sequence>
<evidence type="ECO:0000256" key="6">
    <source>
        <dbReference type="ARBA" id="ARBA00023329"/>
    </source>
</evidence>
<protein>
    <submittedName>
        <fullName evidence="9">Junction mediating and regulatory protein, p53 cofactor</fullName>
    </submittedName>
</protein>
<feature type="compositionally biased region" description="Basic and acidic residues" evidence="8">
    <location>
        <begin position="775"/>
        <end position="794"/>
    </location>
</feature>
<feature type="compositionally biased region" description="Basic and acidic residues" evidence="8">
    <location>
        <begin position="58"/>
        <end position="74"/>
    </location>
</feature>
<dbReference type="GO" id="GO:0031252">
    <property type="term" value="C:cell leading edge"/>
    <property type="evidence" value="ECO:0007669"/>
    <property type="project" value="Ensembl"/>
</dbReference>
<dbReference type="GO" id="GO:0000421">
    <property type="term" value="C:autophagosome membrane"/>
    <property type="evidence" value="ECO:0007669"/>
    <property type="project" value="Ensembl"/>
</dbReference>
<feature type="coiled-coil region" evidence="7">
    <location>
        <begin position="293"/>
        <end position="320"/>
    </location>
</feature>
<evidence type="ECO:0000256" key="3">
    <source>
        <dbReference type="ARBA" id="ARBA00023054"/>
    </source>
</evidence>
<accession>A0A8C3IYX4</accession>
<dbReference type="GO" id="GO:0070060">
    <property type="term" value="P:'de novo' actin filament nucleation"/>
    <property type="evidence" value="ECO:0007669"/>
    <property type="project" value="TreeGrafter"/>
</dbReference>
<feature type="region of interest" description="Disordered" evidence="8">
    <location>
        <begin position="120"/>
        <end position="150"/>
    </location>
</feature>
<dbReference type="GO" id="GO:0003713">
    <property type="term" value="F:transcription coactivator activity"/>
    <property type="evidence" value="ECO:0007669"/>
    <property type="project" value="TreeGrafter"/>
</dbReference>
<feature type="compositionally biased region" description="Acidic residues" evidence="8">
    <location>
        <begin position="921"/>
        <end position="937"/>
    </location>
</feature>
<feature type="compositionally biased region" description="Basic and acidic residues" evidence="8">
    <location>
        <begin position="630"/>
        <end position="639"/>
    </location>
</feature>
<dbReference type="InterPro" id="IPR031808">
    <property type="entry name" value="JMY/WHAMM_N"/>
</dbReference>
<name>A0A8C3IYX4_CHRPI</name>
<feature type="region of interest" description="Disordered" evidence="8">
    <location>
        <begin position="169"/>
        <end position="189"/>
    </location>
</feature>
<organism evidence="9 10">
    <name type="scientific">Chrysemys picta bellii</name>
    <name type="common">Western painted turtle</name>
    <name type="synonym">Emys bellii</name>
    <dbReference type="NCBI Taxonomy" id="8478"/>
    <lineage>
        <taxon>Eukaryota</taxon>
        <taxon>Metazoa</taxon>
        <taxon>Chordata</taxon>
        <taxon>Craniata</taxon>
        <taxon>Vertebrata</taxon>
        <taxon>Euteleostomi</taxon>
        <taxon>Archelosauria</taxon>
        <taxon>Testudinata</taxon>
        <taxon>Testudines</taxon>
        <taxon>Cryptodira</taxon>
        <taxon>Durocryptodira</taxon>
        <taxon>Testudinoidea</taxon>
        <taxon>Emydidae</taxon>
        <taxon>Chrysemys</taxon>
    </lineage>
</organism>
<dbReference type="GO" id="GO:0003779">
    <property type="term" value="F:actin binding"/>
    <property type="evidence" value="ECO:0007669"/>
    <property type="project" value="UniProtKB-KW"/>
</dbReference>
<dbReference type="Pfam" id="PF15920">
    <property type="entry name" value="WHAMM-JMY_N"/>
    <property type="match status" value="2"/>
</dbReference>
<keyword evidence="5" id="KW-0009">Actin-binding</keyword>
<dbReference type="GO" id="GO:0008017">
    <property type="term" value="F:microtubule binding"/>
    <property type="evidence" value="ECO:0007669"/>
    <property type="project" value="Ensembl"/>
</dbReference>
<keyword evidence="3 7" id="KW-0175">Coiled coil</keyword>
<proteinExistence type="predicted"/>
<dbReference type="GO" id="GO:0043065">
    <property type="term" value="P:positive regulation of apoptotic process"/>
    <property type="evidence" value="ECO:0007669"/>
    <property type="project" value="TreeGrafter"/>
</dbReference>
<dbReference type="Pfam" id="PF15871">
    <property type="entry name" value="JMY"/>
    <property type="match status" value="1"/>
</dbReference>
<keyword evidence="4" id="KW-0472">Membrane</keyword>
<evidence type="ECO:0000256" key="7">
    <source>
        <dbReference type="SAM" id="Coils"/>
    </source>
</evidence>
<evidence type="ECO:0000256" key="2">
    <source>
        <dbReference type="ARBA" id="ARBA00022490"/>
    </source>
</evidence>
<feature type="compositionally biased region" description="Pro residues" evidence="8">
    <location>
        <begin position="759"/>
        <end position="774"/>
    </location>
</feature>
<evidence type="ECO:0000256" key="1">
    <source>
        <dbReference type="ARBA" id="ARBA00004156"/>
    </source>
</evidence>
<evidence type="ECO:0000256" key="5">
    <source>
        <dbReference type="ARBA" id="ARBA00023203"/>
    </source>
</evidence>
<evidence type="ECO:0000313" key="10">
    <source>
        <dbReference type="Proteomes" id="UP000694380"/>
    </source>
</evidence>
<dbReference type="OMA" id="PGEECSW"/>
<gene>
    <name evidence="9" type="primary">JMY</name>
</gene>
<dbReference type="GeneTree" id="ENSGT00510000046704"/>
<dbReference type="PANTHER" id="PTHR23330:SF8">
    <property type="entry name" value="JUNCTION-MEDIATING AND -REGULATORY PROTEIN"/>
    <property type="match status" value="1"/>
</dbReference>
<reference evidence="9" key="2">
    <citation type="submission" date="2025-09" db="UniProtKB">
        <authorList>
            <consortium name="Ensembl"/>
        </authorList>
    </citation>
    <scope>IDENTIFICATION</scope>
</reference>
<feature type="region of interest" description="Disordered" evidence="8">
    <location>
        <begin position="754"/>
        <end position="811"/>
    </location>
</feature>
<dbReference type="InterPro" id="IPR031738">
    <property type="entry name" value="JMY/WHAMM"/>
</dbReference>
<evidence type="ECO:0000256" key="8">
    <source>
        <dbReference type="SAM" id="MobiDB-lite"/>
    </source>
</evidence>
<reference evidence="9" key="1">
    <citation type="submission" date="2025-08" db="UniProtKB">
        <authorList>
            <consortium name="Ensembl"/>
        </authorList>
    </citation>
    <scope>IDENTIFICATION</scope>
</reference>
<dbReference type="GO" id="GO:0030659">
    <property type="term" value="C:cytoplasmic vesicle membrane"/>
    <property type="evidence" value="ECO:0007669"/>
    <property type="project" value="UniProtKB-SubCell"/>
</dbReference>